<feature type="transmembrane region" description="Helical" evidence="1">
    <location>
        <begin position="141"/>
        <end position="166"/>
    </location>
</feature>
<reference evidence="2" key="1">
    <citation type="submission" date="2020-02" db="EMBL/GenBank/DDBJ databases">
        <authorList>
            <person name="Meier V. D."/>
        </authorList>
    </citation>
    <scope>NUCLEOTIDE SEQUENCE</scope>
    <source>
        <strain evidence="2">AVDCRST_MAG93</strain>
    </source>
</reference>
<dbReference type="Pfam" id="PF12679">
    <property type="entry name" value="ABC2_membrane_2"/>
    <property type="match status" value="1"/>
</dbReference>
<evidence type="ECO:0000313" key="2">
    <source>
        <dbReference type="EMBL" id="CAA9389087.1"/>
    </source>
</evidence>
<gene>
    <name evidence="2" type="ORF">AVDCRST_MAG93-9631</name>
</gene>
<feature type="transmembrane region" description="Helical" evidence="1">
    <location>
        <begin position="109"/>
        <end position="135"/>
    </location>
</feature>
<name>A0A6J4NJU2_9CHLR</name>
<protein>
    <submittedName>
        <fullName evidence="2">Uncharacterized protein</fullName>
    </submittedName>
</protein>
<dbReference type="AlphaFoldDB" id="A0A6J4NJU2"/>
<proteinExistence type="predicted"/>
<feature type="transmembrane region" description="Helical" evidence="1">
    <location>
        <begin position="208"/>
        <end position="231"/>
    </location>
</feature>
<dbReference type="GO" id="GO:0005886">
    <property type="term" value="C:plasma membrane"/>
    <property type="evidence" value="ECO:0007669"/>
    <property type="project" value="UniProtKB-SubCell"/>
</dbReference>
<dbReference type="GO" id="GO:0140359">
    <property type="term" value="F:ABC-type transporter activity"/>
    <property type="evidence" value="ECO:0007669"/>
    <property type="project" value="InterPro"/>
</dbReference>
<sequence length="239" mass="25186">MNTTLIAVVARREIEEICTDWRMLIPMLVLTFGVPLLMVLAVLATLSYLPSAELANWLIPLSVLLCGFLPIGLSLVNASESFVGERERNTLESLLSVPVSDGEIYFGKLAAALILPACQAGLAITTFAGTFILFAPAPITGYLTIGLVGTIIGLAGLKTLVMVALTTVISIHSTTVRAANLLASFVLVPLGGLVHFESMLLTAQRGEGLLYLAALLASAAAVLMYAGLATFNREAVLAR</sequence>
<dbReference type="EMBL" id="CADCTR010003234">
    <property type="protein sequence ID" value="CAA9389087.1"/>
    <property type="molecule type" value="Genomic_DNA"/>
</dbReference>
<keyword evidence="1" id="KW-0812">Transmembrane</keyword>
<organism evidence="2">
    <name type="scientific">uncultured Chloroflexia bacterium</name>
    <dbReference type="NCBI Taxonomy" id="1672391"/>
    <lineage>
        <taxon>Bacteria</taxon>
        <taxon>Bacillati</taxon>
        <taxon>Chloroflexota</taxon>
        <taxon>Chloroflexia</taxon>
        <taxon>environmental samples</taxon>
    </lineage>
</organism>
<keyword evidence="1" id="KW-1133">Transmembrane helix</keyword>
<feature type="transmembrane region" description="Helical" evidence="1">
    <location>
        <begin position="178"/>
        <end position="196"/>
    </location>
</feature>
<evidence type="ECO:0000256" key="1">
    <source>
        <dbReference type="SAM" id="Phobius"/>
    </source>
</evidence>
<feature type="transmembrane region" description="Helical" evidence="1">
    <location>
        <begin position="57"/>
        <end position="78"/>
    </location>
</feature>
<keyword evidence="1" id="KW-0472">Membrane</keyword>
<accession>A0A6J4NJU2</accession>
<feature type="transmembrane region" description="Helical" evidence="1">
    <location>
        <begin position="21"/>
        <end position="45"/>
    </location>
</feature>